<name>A0A0B2UIQ3_9MICR</name>
<organism evidence="4 5">
    <name type="scientific">Ordospora colligata OC4</name>
    <dbReference type="NCBI Taxonomy" id="1354746"/>
    <lineage>
        <taxon>Eukaryota</taxon>
        <taxon>Fungi</taxon>
        <taxon>Fungi incertae sedis</taxon>
        <taxon>Microsporidia</taxon>
        <taxon>Ordosporidae</taxon>
        <taxon>Ordospora</taxon>
    </lineage>
</organism>
<dbReference type="EMBL" id="JOKQ01000012">
    <property type="protein sequence ID" value="KHN68927.1"/>
    <property type="molecule type" value="Genomic_DNA"/>
</dbReference>
<evidence type="ECO:0000256" key="2">
    <source>
        <dbReference type="ARBA" id="ARBA00022980"/>
    </source>
</evidence>
<dbReference type="FunCoup" id="A0A0B2UIQ3">
    <property type="interactions" value="197"/>
</dbReference>
<dbReference type="InterPro" id="IPR001266">
    <property type="entry name" value="Ribosomal_eS19"/>
</dbReference>
<dbReference type="GO" id="GO:0022627">
    <property type="term" value="C:cytosolic small ribosomal subunit"/>
    <property type="evidence" value="ECO:0007669"/>
    <property type="project" value="TreeGrafter"/>
</dbReference>
<dbReference type="AlphaFoldDB" id="A0A0B2UIQ3"/>
<dbReference type="VEuPathDB" id="MicrosporidiaDB:M896_121500"/>
<dbReference type="Proteomes" id="UP000031056">
    <property type="component" value="Unassembled WGS sequence"/>
</dbReference>
<accession>A0A0B2UIQ3</accession>
<dbReference type="SMART" id="SM01413">
    <property type="entry name" value="Ribosomal_S19e"/>
    <property type="match status" value="1"/>
</dbReference>
<dbReference type="HOGENOM" id="CLU_108559_1_1_1"/>
<evidence type="ECO:0000313" key="5">
    <source>
        <dbReference type="Proteomes" id="UP000031056"/>
    </source>
</evidence>
<dbReference type="InterPro" id="IPR036390">
    <property type="entry name" value="WH_DNA-bd_sf"/>
</dbReference>
<evidence type="ECO:0000256" key="1">
    <source>
        <dbReference type="ARBA" id="ARBA00010014"/>
    </source>
</evidence>
<dbReference type="STRING" id="1354746.A0A0B2UIQ3"/>
<dbReference type="RefSeq" id="XP_014562969.1">
    <property type="nucleotide sequence ID" value="XM_014707483.1"/>
</dbReference>
<dbReference type="GO" id="GO:0003735">
    <property type="term" value="F:structural constituent of ribosome"/>
    <property type="evidence" value="ECO:0007669"/>
    <property type="project" value="InterPro"/>
</dbReference>
<dbReference type="SUPFAM" id="SSF46785">
    <property type="entry name" value="Winged helix' DNA-binding domain"/>
    <property type="match status" value="1"/>
</dbReference>
<comment type="similarity">
    <text evidence="1">Belongs to the eukaryotic ribosomal protein eS19 family.</text>
</comment>
<comment type="caution">
    <text evidence="4">The sequence shown here is derived from an EMBL/GenBank/DDBJ whole genome shotgun (WGS) entry which is preliminary data.</text>
</comment>
<dbReference type="OrthoDB" id="428974at2759"/>
<dbReference type="PANTHER" id="PTHR11710">
    <property type="entry name" value="40S RIBOSOMAL PROTEIN S19"/>
    <property type="match status" value="1"/>
</dbReference>
<dbReference type="Gene3D" id="1.10.10.10">
    <property type="entry name" value="Winged helix-like DNA-binding domain superfamily/Winged helix DNA-binding domain"/>
    <property type="match status" value="1"/>
</dbReference>
<dbReference type="PANTHER" id="PTHR11710:SF0">
    <property type="entry name" value="40S RIBOSOMAL PROTEIN S19"/>
    <property type="match status" value="1"/>
</dbReference>
<dbReference type="GO" id="GO:0000028">
    <property type="term" value="P:ribosomal small subunit assembly"/>
    <property type="evidence" value="ECO:0007669"/>
    <property type="project" value="TreeGrafter"/>
</dbReference>
<dbReference type="GO" id="GO:0003723">
    <property type="term" value="F:RNA binding"/>
    <property type="evidence" value="ECO:0007669"/>
    <property type="project" value="TreeGrafter"/>
</dbReference>
<keyword evidence="2 4" id="KW-0689">Ribosomal protein</keyword>
<dbReference type="GO" id="GO:0006412">
    <property type="term" value="P:translation"/>
    <property type="evidence" value="ECO:0007669"/>
    <property type="project" value="InterPro"/>
</dbReference>
<dbReference type="InterPro" id="IPR036388">
    <property type="entry name" value="WH-like_DNA-bd_sf"/>
</dbReference>
<reference evidence="4 5" key="1">
    <citation type="journal article" date="2014" name="MBio">
        <title>The Ordospora colligata genome; evolution of extreme reduction in microsporidia and host-to-parasite horizontal gene transfer.</title>
        <authorList>
            <person name="Pombert J.-F."/>
            <person name="Haag K.L."/>
            <person name="Beidas S."/>
            <person name="Ebert D."/>
            <person name="Keeling P.J."/>
        </authorList>
    </citation>
    <scope>NUCLEOTIDE SEQUENCE [LARGE SCALE GENOMIC DNA]</scope>
    <source>
        <strain evidence="4 5">OC4</strain>
    </source>
</reference>
<sequence>MIAEIHEVRPERFNNALKLHLKSNNKIVPIKDHDIMKTGTGKQQAPSDDTWYLTRVASVMRRIAVMGSVTSEQLAEIYGCMKNRGCRPDKFAPAFKEIGDSILENLKNIGWIVFNGKSEAVLTEQGKSVVKEIIQKVRE</sequence>
<dbReference type="InParanoid" id="A0A0B2UIQ3"/>
<keyword evidence="5" id="KW-1185">Reference proteome</keyword>
<proteinExistence type="inferred from homology"/>
<dbReference type="Pfam" id="PF01090">
    <property type="entry name" value="Ribosomal_S19e"/>
    <property type="match status" value="1"/>
</dbReference>
<gene>
    <name evidence="4" type="ORF">M896_121500</name>
</gene>
<evidence type="ECO:0000256" key="3">
    <source>
        <dbReference type="ARBA" id="ARBA00023274"/>
    </source>
</evidence>
<protein>
    <submittedName>
        <fullName evidence="4">Ribosomal protein S19</fullName>
    </submittedName>
</protein>
<evidence type="ECO:0000313" key="4">
    <source>
        <dbReference type="EMBL" id="KHN68927.1"/>
    </source>
</evidence>
<keyword evidence="3" id="KW-0687">Ribonucleoprotein</keyword>
<dbReference type="GeneID" id="26262667"/>